<dbReference type="Gene3D" id="3.40.50.920">
    <property type="match status" value="1"/>
</dbReference>
<dbReference type="CDD" id="cd02012">
    <property type="entry name" value="TPP_TK"/>
    <property type="match status" value="1"/>
</dbReference>
<comment type="function">
    <text evidence="15">Catalyzes the transfer of a two-carbon ketol group from a ketose donor to an aldose acceptor, via a covalent intermediate with the cofactor thiamine pyrophosphate.</text>
</comment>
<dbReference type="SUPFAM" id="SSF52922">
    <property type="entry name" value="TK C-terminal domain-like"/>
    <property type="match status" value="1"/>
</dbReference>
<feature type="binding site" evidence="11">
    <location>
        <position position="387"/>
    </location>
    <ligand>
        <name>substrate</name>
    </ligand>
</feature>
<dbReference type="InterPro" id="IPR005474">
    <property type="entry name" value="Transketolase_N"/>
</dbReference>
<dbReference type="NCBIfam" id="TIGR00232">
    <property type="entry name" value="tktlase_bact"/>
    <property type="match status" value="1"/>
</dbReference>
<dbReference type="InterPro" id="IPR029061">
    <property type="entry name" value="THDP-binding"/>
</dbReference>
<dbReference type="Pfam" id="PF00456">
    <property type="entry name" value="Transketolase_N"/>
    <property type="match status" value="1"/>
</dbReference>
<evidence type="ECO:0000256" key="8">
    <source>
        <dbReference type="ARBA" id="ARBA00023052"/>
    </source>
</evidence>
<comment type="subunit">
    <text evidence="3 15">Homodimer.</text>
</comment>
<dbReference type="FunFam" id="3.40.50.920:FF:000003">
    <property type="entry name" value="Transketolase"/>
    <property type="match status" value="1"/>
</dbReference>
<evidence type="ECO:0000256" key="9">
    <source>
        <dbReference type="ARBA" id="ARBA00049473"/>
    </source>
</evidence>
<evidence type="ECO:0000256" key="5">
    <source>
        <dbReference type="ARBA" id="ARBA00022679"/>
    </source>
</evidence>
<dbReference type="EMBL" id="MU853402">
    <property type="protein sequence ID" value="KAK4138005.1"/>
    <property type="molecule type" value="Genomic_DNA"/>
</dbReference>
<dbReference type="SUPFAM" id="SSF52518">
    <property type="entry name" value="Thiamin diphosphate-binding fold (THDP-binding)"/>
    <property type="match status" value="2"/>
</dbReference>
<dbReference type="FunFam" id="3.40.50.970:FF:000003">
    <property type="entry name" value="Transketolase"/>
    <property type="match status" value="1"/>
</dbReference>
<dbReference type="InterPro" id="IPR020826">
    <property type="entry name" value="Transketolase_BS"/>
</dbReference>
<evidence type="ECO:0000256" key="3">
    <source>
        <dbReference type="ARBA" id="ARBA00011738"/>
    </source>
</evidence>
<keyword evidence="6 13" id="KW-0479">Metal-binding</keyword>
<feature type="binding site" evidence="11">
    <location>
        <position position="30"/>
    </location>
    <ligand>
        <name>substrate</name>
    </ligand>
</feature>
<comment type="cofactor">
    <cofactor evidence="13">
        <name>Mg(2+)</name>
        <dbReference type="ChEBI" id="CHEBI:18420"/>
    </cofactor>
    <text evidence="13">Binds 1 Mg(2+) ion per subunit. Can also utilize other divalent metal cations, such as Ca(2+), Mn(2+) and Co(2+).</text>
</comment>
<evidence type="ECO:0000259" key="16">
    <source>
        <dbReference type="SMART" id="SM00861"/>
    </source>
</evidence>
<evidence type="ECO:0000256" key="15">
    <source>
        <dbReference type="RuleBase" id="RU004996"/>
    </source>
</evidence>
<comment type="similarity">
    <text evidence="2 15">Belongs to the transketolase family.</text>
</comment>
<dbReference type="GO" id="GO:0006098">
    <property type="term" value="P:pentose-phosphate shunt"/>
    <property type="evidence" value="ECO:0007669"/>
    <property type="project" value="TreeGrafter"/>
</dbReference>
<feature type="binding site" evidence="12">
    <location>
        <begin position="118"/>
        <end position="120"/>
    </location>
    <ligand>
        <name>thiamine diphosphate</name>
        <dbReference type="ChEBI" id="CHEBI:58937"/>
    </ligand>
</feature>
<dbReference type="GO" id="GO:0005634">
    <property type="term" value="C:nucleus"/>
    <property type="evidence" value="ECO:0007669"/>
    <property type="project" value="TreeGrafter"/>
</dbReference>
<feature type="binding site" evidence="12">
    <location>
        <position position="189"/>
    </location>
    <ligand>
        <name>thiamine diphosphate</name>
        <dbReference type="ChEBI" id="CHEBI:58937"/>
    </ligand>
</feature>
<feature type="active site" description="Proton donor" evidence="10">
    <location>
        <position position="419"/>
    </location>
</feature>
<dbReference type="EC" id="2.2.1.1" evidence="4 15"/>
<feature type="binding site" evidence="12">
    <location>
        <position position="160"/>
    </location>
    <ligand>
        <name>thiamine diphosphate</name>
        <dbReference type="ChEBI" id="CHEBI:58937"/>
    </ligand>
</feature>
<evidence type="ECO:0000256" key="2">
    <source>
        <dbReference type="ARBA" id="ARBA00007131"/>
    </source>
</evidence>
<dbReference type="PROSITE" id="PS00802">
    <property type="entry name" value="TRANSKETOLASE_2"/>
    <property type="match status" value="1"/>
</dbReference>
<evidence type="ECO:0000313" key="17">
    <source>
        <dbReference type="EMBL" id="KAK4138005.1"/>
    </source>
</evidence>
<comment type="catalytic activity">
    <reaction evidence="9 15">
        <text>D-sedoheptulose 7-phosphate + D-glyceraldehyde 3-phosphate = aldehydo-D-ribose 5-phosphate + D-xylulose 5-phosphate</text>
        <dbReference type="Rhea" id="RHEA:10508"/>
        <dbReference type="ChEBI" id="CHEBI:57483"/>
        <dbReference type="ChEBI" id="CHEBI:57737"/>
        <dbReference type="ChEBI" id="CHEBI:58273"/>
        <dbReference type="ChEBI" id="CHEBI:59776"/>
        <dbReference type="EC" id="2.2.1.1"/>
    </reaction>
</comment>
<dbReference type="AlphaFoldDB" id="A0AAN6ZG89"/>
<evidence type="ECO:0000256" key="6">
    <source>
        <dbReference type="ARBA" id="ARBA00022723"/>
    </source>
</evidence>
<proteinExistence type="inferred from homology"/>
<dbReference type="SMART" id="SM00861">
    <property type="entry name" value="Transket_pyr"/>
    <property type="match status" value="1"/>
</dbReference>
<evidence type="ECO:0000256" key="13">
    <source>
        <dbReference type="PIRSR" id="PIRSR605478-4"/>
    </source>
</evidence>
<comment type="cofactor">
    <cofactor evidence="12">
        <name>thiamine diphosphate</name>
        <dbReference type="ChEBI" id="CHEBI:58937"/>
    </cofactor>
    <text evidence="12">Binds 1 thiamine pyrophosphate per subunit. During the reaction, the substrate forms a covalent intermediate with the cofactor.</text>
</comment>
<keyword evidence="15" id="KW-0106">Calcium</keyword>
<name>A0AAN6ZG89_9PEZI</name>
<keyword evidence="18" id="KW-1185">Reference proteome</keyword>
<feature type="binding site" evidence="12">
    <location>
        <position position="265"/>
    </location>
    <ligand>
        <name>thiamine diphosphate</name>
        <dbReference type="ChEBI" id="CHEBI:58937"/>
    </ligand>
</feature>
<feature type="binding site" evidence="11">
    <location>
        <position position="265"/>
    </location>
    <ligand>
        <name>substrate</name>
    </ligand>
</feature>
<keyword evidence="5 15" id="KW-0808">Transferase</keyword>
<comment type="cofactor">
    <cofactor evidence="15">
        <name>Mg(2+)</name>
        <dbReference type="ChEBI" id="CHEBI:18420"/>
    </cofactor>
    <cofactor evidence="15">
        <name>Ca(2+)</name>
        <dbReference type="ChEBI" id="CHEBI:29108"/>
    </cofactor>
    <cofactor evidence="15">
        <name>Mn(2+)</name>
        <dbReference type="ChEBI" id="CHEBI:29035"/>
    </cofactor>
    <cofactor evidence="15">
        <name>Co(2+)</name>
        <dbReference type="ChEBI" id="CHEBI:48828"/>
    </cofactor>
    <text evidence="15">Binds 1 Mg(2+) ion per subunit. Can also utilize other divalent metal cations, such as Ca(2+), Mn(2+) and Co(2+).</text>
</comment>
<dbReference type="PROSITE" id="PS00801">
    <property type="entry name" value="TRANSKETOLASE_1"/>
    <property type="match status" value="1"/>
</dbReference>
<dbReference type="Proteomes" id="UP001304895">
    <property type="component" value="Unassembled WGS sequence"/>
</dbReference>
<keyword evidence="8 12" id="KW-0786">Thiamine pyrophosphate</keyword>
<keyword evidence="7 13" id="KW-0460">Magnesium</keyword>
<evidence type="ECO:0000313" key="18">
    <source>
        <dbReference type="Proteomes" id="UP001304895"/>
    </source>
</evidence>
<dbReference type="CDD" id="cd07033">
    <property type="entry name" value="TPP_PYR_DXS_TK_like"/>
    <property type="match status" value="1"/>
</dbReference>
<feature type="binding site" evidence="11">
    <location>
        <position position="528"/>
    </location>
    <ligand>
        <name>substrate</name>
    </ligand>
</feature>
<accession>A0AAN6ZG89</accession>
<dbReference type="InterPro" id="IPR009014">
    <property type="entry name" value="Transketo_C/PFOR_II"/>
</dbReference>
<dbReference type="GO" id="GO:0004802">
    <property type="term" value="F:transketolase activity"/>
    <property type="evidence" value="ECO:0007669"/>
    <property type="project" value="UniProtKB-EC"/>
</dbReference>
<reference evidence="17" key="1">
    <citation type="journal article" date="2023" name="Mol. Phylogenet. Evol.">
        <title>Genome-scale phylogeny and comparative genomics of the fungal order Sordariales.</title>
        <authorList>
            <person name="Hensen N."/>
            <person name="Bonometti L."/>
            <person name="Westerberg I."/>
            <person name="Brannstrom I.O."/>
            <person name="Guillou S."/>
            <person name="Cros-Aarteil S."/>
            <person name="Calhoun S."/>
            <person name="Haridas S."/>
            <person name="Kuo A."/>
            <person name="Mondo S."/>
            <person name="Pangilinan J."/>
            <person name="Riley R."/>
            <person name="LaButti K."/>
            <person name="Andreopoulos B."/>
            <person name="Lipzen A."/>
            <person name="Chen C."/>
            <person name="Yan M."/>
            <person name="Daum C."/>
            <person name="Ng V."/>
            <person name="Clum A."/>
            <person name="Steindorff A."/>
            <person name="Ohm R.A."/>
            <person name="Martin F."/>
            <person name="Silar P."/>
            <person name="Natvig D.O."/>
            <person name="Lalanne C."/>
            <person name="Gautier V."/>
            <person name="Ament-Velasquez S.L."/>
            <person name="Kruys A."/>
            <person name="Hutchinson M.I."/>
            <person name="Powell A.J."/>
            <person name="Barry K."/>
            <person name="Miller A.N."/>
            <person name="Grigoriev I.V."/>
            <person name="Debuchy R."/>
            <person name="Gladieux P."/>
            <person name="Hiltunen Thoren M."/>
            <person name="Johannesson H."/>
        </authorList>
    </citation>
    <scope>NUCLEOTIDE SEQUENCE</scope>
    <source>
        <strain evidence="17">CBS 123565</strain>
    </source>
</reference>
<evidence type="ECO:0000256" key="1">
    <source>
        <dbReference type="ARBA" id="ARBA00001941"/>
    </source>
</evidence>
<evidence type="ECO:0000256" key="10">
    <source>
        <dbReference type="PIRSR" id="PIRSR605478-1"/>
    </source>
</evidence>
<dbReference type="PANTHER" id="PTHR43522:SF2">
    <property type="entry name" value="TRANSKETOLASE 1-RELATED"/>
    <property type="match status" value="1"/>
</dbReference>
<protein>
    <recommendedName>
        <fullName evidence="4 15">Transketolase</fullName>
        <ecNumber evidence="4 15">2.2.1.1</ecNumber>
    </recommendedName>
</protein>
<feature type="binding site" evidence="12">
    <location>
        <position position="70"/>
    </location>
    <ligand>
        <name>thiamine diphosphate</name>
        <dbReference type="ChEBI" id="CHEBI:58937"/>
    </ligand>
</feature>
<dbReference type="FunFam" id="3.40.50.970:FF:000004">
    <property type="entry name" value="Transketolase"/>
    <property type="match status" value="1"/>
</dbReference>
<feature type="site" description="Important for catalytic activity" evidence="14">
    <location>
        <position position="30"/>
    </location>
</feature>
<dbReference type="InterPro" id="IPR049557">
    <property type="entry name" value="Transketolase_CS"/>
</dbReference>
<dbReference type="Pfam" id="PF02779">
    <property type="entry name" value="Transket_pyr"/>
    <property type="match status" value="1"/>
</dbReference>
<evidence type="ECO:0000256" key="12">
    <source>
        <dbReference type="PIRSR" id="PIRSR605478-3"/>
    </source>
</evidence>
<dbReference type="Pfam" id="PF22613">
    <property type="entry name" value="Transketolase_C_1"/>
    <property type="match status" value="1"/>
</dbReference>
<feature type="binding site" evidence="11">
    <location>
        <position position="360"/>
    </location>
    <ligand>
        <name>substrate</name>
    </ligand>
</feature>
<sequence>MGSATNVDQLAINTIRVLAADATAHANSGHPGAPMGMAPIAHVLFNKFMRFNPKNPKWLNRDRFVLSNGHGCMLQYALLHLYGYAVSMEDLKAFRTVDSITPGHPEAHDTPGVEVTTGPLGQGISNAVGIAMAERHTAATFNKPGFDLVENYTYCFLGDGCLMEGVSSEACSLAGHLQLGNLIAIWDDNHITIDGDTNQAFTEDVMKRYEAYGWQVLTVEDGDHDLARMEAAIKKAQEVKDKPTLIQLKTTIGFGSKQEGTHGVHGSPLKADDIKQLKEKFGFNPEESFAVPQQVYELCNKVAVSGAAKEEEWNQLFAKYGEQYKAEHDDLVRRQKGDLPEGWEKHLPTYTPADAAVASRKLSEVVLNKIFDVVPEMVGGSADLTGSNLTRWKGAIDFQPPATGLGDYAGRYIRFGVREHAMGAILNGMASYGTVLPYGGTFLNFVSYAAGAVRLSALSQVRAIWVATHDSIGLGEDGPTHQPIETLAHFRALPNCMVWRPADGNETSAAYYVALISKHTPSIIALSRQNLPQLEGSVIDKATKGGYVLHEQEGADVTLVSTGSEVCICVDAVKELAEKHNLKARVVSMPCCEVFDTQSKEYRLSVLPDGIPSMSVEPMSTLGWERYTHEQFGLNRFGASGPYKDVYEKFEFTPAGIAKRAKATVDFWKDVPNIRSPINRAFQQII</sequence>
<feature type="binding site" evidence="12">
    <location>
        <position position="445"/>
    </location>
    <ligand>
        <name>thiamine diphosphate</name>
        <dbReference type="ChEBI" id="CHEBI:58937"/>
    </ligand>
</feature>
<feature type="binding site" evidence="11">
    <location>
        <position position="477"/>
    </location>
    <ligand>
        <name>substrate</name>
    </ligand>
</feature>
<dbReference type="GO" id="GO:0005829">
    <property type="term" value="C:cytosol"/>
    <property type="evidence" value="ECO:0007669"/>
    <property type="project" value="TreeGrafter"/>
</dbReference>
<feature type="binding site" evidence="11">
    <location>
        <position position="481"/>
    </location>
    <ligand>
        <name>substrate</name>
    </ligand>
</feature>
<evidence type="ECO:0000256" key="4">
    <source>
        <dbReference type="ARBA" id="ARBA00013152"/>
    </source>
</evidence>
<dbReference type="Gene3D" id="3.40.50.970">
    <property type="match status" value="2"/>
</dbReference>
<comment type="cofactor">
    <cofactor evidence="1">
        <name>Co(2+)</name>
        <dbReference type="ChEBI" id="CHEBI:48828"/>
    </cofactor>
</comment>
<gene>
    <name evidence="17" type="ORF">BT67DRAFT_439223</name>
</gene>
<dbReference type="InterPro" id="IPR055152">
    <property type="entry name" value="Transketolase-like_C_2"/>
</dbReference>
<evidence type="ECO:0000256" key="7">
    <source>
        <dbReference type="ARBA" id="ARBA00022842"/>
    </source>
</evidence>
<feature type="binding site" evidence="13">
    <location>
        <position position="189"/>
    </location>
    <ligand>
        <name>Mg(2+)</name>
        <dbReference type="ChEBI" id="CHEBI:18420"/>
    </ligand>
</feature>
<feature type="binding site" evidence="13">
    <location>
        <position position="191"/>
    </location>
    <ligand>
        <name>Mg(2+)</name>
        <dbReference type="ChEBI" id="CHEBI:18420"/>
    </ligand>
</feature>
<dbReference type="InterPro" id="IPR005478">
    <property type="entry name" value="Transketolase_bac-like"/>
</dbReference>
<feature type="site" description="Important for catalytic activity" evidence="14">
    <location>
        <position position="265"/>
    </location>
</feature>
<feature type="binding site" evidence="13">
    <location>
        <position position="159"/>
    </location>
    <ligand>
        <name>Mg(2+)</name>
        <dbReference type="ChEBI" id="CHEBI:18420"/>
    </ligand>
</feature>
<dbReference type="InterPro" id="IPR005475">
    <property type="entry name" value="Transketolase-like_Pyr-bd"/>
</dbReference>
<reference evidence="17" key="2">
    <citation type="submission" date="2023-05" db="EMBL/GenBank/DDBJ databases">
        <authorList>
            <consortium name="Lawrence Berkeley National Laboratory"/>
            <person name="Steindorff A."/>
            <person name="Hensen N."/>
            <person name="Bonometti L."/>
            <person name="Westerberg I."/>
            <person name="Brannstrom I.O."/>
            <person name="Guillou S."/>
            <person name="Cros-Aarteil S."/>
            <person name="Calhoun S."/>
            <person name="Haridas S."/>
            <person name="Kuo A."/>
            <person name="Mondo S."/>
            <person name="Pangilinan J."/>
            <person name="Riley R."/>
            <person name="Labutti K."/>
            <person name="Andreopoulos B."/>
            <person name="Lipzen A."/>
            <person name="Chen C."/>
            <person name="Yanf M."/>
            <person name="Daum C."/>
            <person name="Ng V."/>
            <person name="Clum A."/>
            <person name="Ohm R."/>
            <person name="Martin F."/>
            <person name="Silar P."/>
            <person name="Natvig D."/>
            <person name="Lalanne C."/>
            <person name="Gautier V."/>
            <person name="Ament-Velasquez S.L."/>
            <person name="Kruys A."/>
            <person name="Hutchinson M.I."/>
            <person name="Powell A.J."/>
            <person name="Barry K."/>
            <person name="Miller A.N."/>
            <person name="Grigoriev I.V."/>
            <person name="Debuchy R."/>
            <person name="Gladieux P."/>
            <person name="Thoren M.H."/>
            <person name="Johannesson H."/>
        </authorList>
    </citation>
    <scope>NUCLEOTIDE SEQUENCE</scope>
    <source>
        <strain evidence="17">CBS 123565</strain>
    </source>
</reference>
<dbReference type="PANTHER" id="PTHR43522">
    <property type="entry name" value="TRANSKETOLASE"/>
    <property type="match status" value="1"/>
</dbReference>
<evidence type="ECO:0000256" key="14">
    <source>
        <dbReference type="PIRSR" id="PIRSR605478-5"/>
    </source>
</evidence>
<evidence type="ECO:0000256" key="11">
    <source>
        <dbReference type="PIRSR" id="PIRSR605478-2"/>
    </source>
</evidence>
<organism evidence="17 18">
    <name type="scientific">Trichocladium antarcticum</name>
    <dbReference type="NCBI Taxonomy" id="1450529"/>
    <lineage>
        <taxon>Eukaryota</taxon>
        <taxon>Fungi</taxon>
        <taxon>Dikarya</taxon>
        <taxon>Ascomycota</taxon>
        <taxon>Pezizomycotina</taxon>
        <taxon>Sordariomycetes</taxon>
        <taxon>Sordariomycetidae</taxon>
        <taxon>Sordariales</taxon>
        <taxon>Chaetomiaceae</taxon>
        <taxon>Trichocladium</taxon>
    </lineage>
</organism>
<comment type="caution">
    <text evidence="17">The sequence shown here is derived from an EMBL/GenBank/DDBJ whole genome shotgun (WGS) entry which is preliminary data.</text>
</comment>
<feature type="domain" description="Transketolase-like pyrimidine-binding" evidence="16">
    <location>
        <begin position="357"/>
        <end position="533"/>
    </location>
</feature>
<feature type="binding site" evidence="11">
    <location>
        <position position="469"/>
    </location>
    <ligand>
        <name>substrate</name>
    </ligand>
</feature>
<dbReference type="InterPro" id="IPR033247">
    <property type="entry name" value="Transketolase_fam"/>
</dbReference>
<dbReference type="GO" id="GO:0046872">
    <property type="term" value="F:metal ion binding"/>
    <property type="evidence" value="ECO:0007669"/>
    <property type="project" value="UniProtKB-KW"/>
</dbReference>